<feature type="compositionally biased region" description="Polar residues" evidence="1">
    <location>
        <begin position="43"/>
        <end position="52"/>
    </location>
</feature>
<evidence type="ECO:0000313" key="3">
    <source>
        <dbReference type="Proteomes" id="UP001335648"/>
    </source>
</evidence>
<sequence>MYTPHDDSRSETQHVEASSQPFRLTGSGGEGNGVARHHDDHYGTSQRSQNGGVPQRQRPQRHSVRDRCRILMVLTYRLINCRAR</sequence>
<keyword evidence="3" id="KW-1185">Reference proteome</keyword>
<proteinExistence type="predicted"/>
<reference evidence="2 3" key="1">
    <citation type="journal article" date="2023" name="Mol. Biol. Evol.">
        <title>Genomics of Secondarily Temperate Adaptation in the Only Non-Antarctic Icefish.</title>
        <authorList>
            <person name="Rivera-Colon A.G."/>
            <person name="Rayamajhi N."/>
            <person name="Minhas B.F."/>
            <person name="Madrigal G."/>
            <person name="Bilyk K.T."/>
            <person name="Yoon V."/>
            <person name="Hune M."/>
            <person name="Gregory S."/>
            <person name="Cheng C.H.C."/>
            <person name="Catchen J.M."/>
        </authorList>
    </citation>
    <scope>NUCLEOTIDE SEQUENCE [LARGE SCALE GENOMIC DNA]</scope>
    <source>
        <strain evidence="2">JC2023a</strain>
    </source>
</reference>
<gene>
    <name evidence="2" type="ORF">CesoFtcFv8_009107</name>
</gene>
<evidence type="ECO:0000256" key="1">
    <source>
        <dbReference type="SAM" id="MobiDB-lite"/>
    </source>
</evidence>
<feature type="compositionally biased region" description="Basic and acidic residues" evidence="1">
    <location>
        <begin position="1"/>
        <end position="14"/>
    </location>
</feature>
<dbReference type="EMBL" id="JAULUE010002052">
    <property type="protein sequence ID" value="KAK5899648.1"/>
    <property type="molecule type" value="Genomic_DNA"/>
</dbReference>
<name>A0AAN8H296_9TELE</name>
<comment type="caution">
    <text evidence="2">The sequence shown here is derived from an EMBL/GenBank/DDBJ whole genome shotgun (WGS) entry which is preliminary data.</text>
</comment>
<organism evidence="2 3">
    <name type="scientific">Champsocephalus esox</name>
    <name type="common">pike icefish</name>
    <dbReference type="NCBI Taxonomy" id="159716"/>
    <lineage>
        <taxon>Eukaryota</taxon>
        <taxon>Metazoa</taxon>
        <taxon>Chordata</taxon>
        <taxon>Craniata</taxon>
        <taxon>Vertebrata</taxon>
        <taxon>Euteleostomi</taxon>
        <taxon>Actinopterygii</taxon>
        <taxon>Neopterygii</taxon>
        <taxon>Teleostei</taxon>
        <taxon>Neoteleostei</taxon>
        <taxon>Acanthomorphata</taxon>
        <taxon>Eupercaria</taxon>
        <taxon>Perciformes</taxon>
        <taxon>Notothenioidei</taxon>
        <taxon>Channichthyidae</taxon>
        <taxon>Champsocephalus</taxon>
    </lineage>
</organism>
<protein>
    <submittedName>
        <fullName evidence="2">Uncharacterized protein</fullName>
    </submittedName>
</protein>
<dbReference type="Proteomes" id="UP001335648">
    <property type="component" value="Unassembled WGS sequence"/>
</dbReference>
<dbReference type="AlphaFoldDB" id="A0AAN8H296"/>
<feature type="region of interest" description="Disordered" evidence="1">
    <location>
        <begin position="1"/>
        <end position="66"/>
    </location>
</feature>
<evidence type="ECO:0000313" key="2">
    <source>
        <dbReference type="EMBL" id="KAK5899648.1"/>
    </source>
</evidence>
<accession>A0AAN8H296</accession>